<dbReference type="NCBIfam" id="NF004837">
    <property type="entry name" value="PRK06187.1"/>
    <property type="match status" value="1"/>
</dbReference>
<dbReference type="PANTHER" id="PTHR43859">
    <property type="entry name" value="ACYL-ACTIVATING ENZYME"/>
    <property type="match status" value="1"/>
</dbReference>
<proteinExistence type="inferred from homology"/>
<dbReference type="PROSITE" id="PS00455">
    <property type="entry name" value="AMP_BINDING"/>
    <property type="match status" value="1"/>
</dbReference>
<dbReference type="InterPro" id="IPR020459">
    <property type="entry name" value="AMP-binding"/>
</dbReference>
<evidence type="ECO:0000256" key="3">
    <source>
        <dbReference type="ARBA" id="ARBA00022832"/>
    </source>
</evidence>
<dbReference type="PRINTS" id="PR00154">
    <property type="entry name" value="AMPBINDING"/>
</dbReference>
<feature type="domain" description="AMP-dependent synthetase/ligase" evidence="5">
    <location>
        <begin position="12"/>
        <end position="386"/>
    </location>
</feature>
<dbReference type="RefSeq" id="WP_078111005.1">
    <property type="nucleotide sequence ID" value="NZ_CP065424.1"/>
</dbReference>
<dbReference type="InterPro" id="IPR042099">
    <property type="entry name" value="ANL_N_sf"/>
</dbReference>
<dbReference type="InterPro" id="IPR045851">
    <property type="entry name" value="AMP-bd_C_sf"/>
</dbReference>
<dbReference type="EMBL" id="MTLA01000275">
    <property type="protein sequence ID" value="OOP66685.1"/>
    <property type="molecule type" value="Genomic_DNA"/>
</dbReference>
<dbReference type="PANTHER" id="PTHR43859:SF4">
    <property type="entry name" value="BUTANOATE--COA LIGASE AAE1-RELATED"/>
    <property type="match status" value="1"/>
</dbReference>
<accession>A0A8E2LC71</accession>
<dbReference type="GO" id="GO:0006631">
    <property type="term" value="P:fatty acid metabolic process"/>
    <property type="evidence" value="ECO:0007669"/>
    <property type="project" value="UniProtKB-KW"/>
</dbReference>
<dbReference type="GO" id="GO:0016874">
    <property type="term" value="F:ligase activity"/>
    <property type="evidence" value="ECO:0007669"/>
    <property type="project" value="UniProtKB-KW"/>
</dbReference>
<reference evidence="7 8" key="1">
    <citation type="submission" date="2017-01" db="EMBL/GenBank/DDBJ databases">
        <title>Draft genome sequence of Bacillus oleronius.</title>
        <authorList>
            <person name="Allam M."/>
        </authorList>
    </citation>
    <scope>NUCLEOTIDE SEQUENCE [LARGE SCALE GENOMIC DNA]</scope>
    <source>
        <strain evidence="7 8">DSM 9356</strain>
    </source>
</reference>
<keyword evidence="4" id="KW-0443">Lipid metabolism</keyword>
<protein>
    <submittedName>
        <fullName evidence="7">AMP-dependent synthetase</fullName>
    </submittedName>
</protein>
<name>A0A8E2LC71_9BACI</name>
<keyword evidence="3" id="KW-0276">Fatty acid metabolism</keyword>
<dbReference type="FunFam" id="3.30.300.30:FF:000008">
    <property type="entry name" value="2,3-dihydroxybenzoate-AMP ligase"/>
    <property type="match status" value="1"/>
</dbReference>
<dbReference type="InterPro" id="IPR020845">
    <property type="entry name" value="AMP-binding_CS"/>
</dbReference>
<dbReference type="AlphaFoldDB" id="A0A8E2LC71"/>
<evidence type="ECO:0000259" key="6">
    <source>
        <dbReference type="Pfam" id="PF13193"/>
    </source>
</evidence>
<dbReference type="InterPro" id="IPR000873">
    <property type="entry name" value="AMP-dep_synth/lig_dom"/>
</dbReference>
<dbReference type="Pfam" id="PF00501">
    <property type="entry name" value="AMP-binding"/>
    <property type="match status" value="1"/>
</dbReference>
<evidence type="ECO:0000313" key="7">
    <source>
        <dbReference type="EMBL" id="OOP66685.1"/>
    </source>
</evidence>
<evidence type="ECO:0000256" key="2">
    <source>
        <dbReference type="ARBA" id="ARBA00022598"/>
    </source>
</evidence>
<dbReference type="Proteomes" id="UP000189761">
    <property type="component" value="Unassembled WGS sequence"/>
</dbReference>
<comment type="similarity">
    <text evidence="1">Belongs to the ATP-dependent AMP-binding enzyme family.</text>
</comment>
<evidence type="ECO:0000256" key="4">
    <source>
        <dbReference type="ARBA" id="ARBA00023098"/>
    </source>
</evidence>
<gene>
    <name evidence="7" type="ORF">BWZ43_19715</name>
</gene>
<dbReference type="Pfam" id="PF13193">
    <property type="entry name" value="AMP-binding_C"/>
    <property type="match status" value="1"/>
</dbReference>
<dbReference type="Gene3D" id="3.40.50.12780">
    <property type="entry name" value="N-terminal domain of ligase-like"/>
    <property type="match status" value="1"/>
</dbReference>
<feature type="domain" description="AMP-binding enzyme C-terminal" evidence="6">
    <location>
        <begin position="436"/>
        <end position="511"/>
    </location>
</feature>
<keyword evidence="2" id="KW-0436">Ligase</keyword>
<organism evidence="7 8">
    <name type="scientific">Heyndrickxia oleronia</name>
    <dbReference type="NCBI Taxonomy" id="38875"/>
    <lineage>
        <taxon>Bacteria</taxon>
        <taxon>Bacillati</taxon>
        <taxon>Bacillota</taxon>
        <taxon>Bacilli</taxon>
        <taxon>Bacillales</taxon>
        <taxon>Bacillaceae</taxon>
        <taxon>Heyndrickxia</taxon>
    </lineage>
</organism>
<dbReference type="Gene3D" id="3.30.300.30">
    <property type="match status" value="1"/>
</dbReference>
<dbReference type="InterPro" id="IPR025110">
    <property type="entry name" value="AMP-bd_C"/>
</dbReference>
<evidence type="ECO:0000313" key="8">
    <source>
        <dbReference type="Proteomes" id="UP000189761"/>
    </source>
</evidence>
<evidence type="ECO:0000259" key="5">
    <source>
        <dbReference type="Pfam" id="PF00501"/>
    </source>
</evidence>
<comment type="caution">
    <text evidence="7">The sequence shown here is derived from an EMBL/GenBank/DDBJ whole genome shotgun (WGS) entry which is preliminary data.</text>
</comment>
<evidence type="ECO:0000256" key="1">
    <source>
        <dbReference type="ARBA" id="ARBA00006432"/>
    </source>
</evidence>
<sequence>MFVPLVLTEFLDRAVKVYGNKTAVINNNDDLTYQQLYNRVQQLSYGLRDLAVQKGDRIAYLAPNTLGMLEGFFGVFQVGGIMVPLNTRLTPDDYLYILNHSESEIVFVDEELYHLLLPIRNQFTSVRQIIVQGEEKIALEEGDLWYESWLKQYPSFTFQKVELDEQDVANILYTSGTTGKPKGVMLTHRNNYLHALSTMHHLRVSDRDVVLHVLPMFHVNGWGSPFYYTANGATHITLKHVRPEIIFEKIQNHHVSVIHMAPAVLNSLLQYYERHQPNINHSVRVVIAGSAPPPSFVSKVEQQLGWEFIQVYGMTEASPLITTSQIRVHQQTLPMEKQYRLKAKAGYEMIGCDVRVVNSEGKEISKNDKEIGEIIVKSNGVMLGYWKNEEATDEVIRNGWFHTGDMATVDEDGNIEIVDRKKDIIISGGENISSIEVEGVLYEHPDIVEAAIIAIPHEKWGETPHAVIVKREGSTLDGKEVIQFAREKLAHFKAPTSVSFIDELPKTASGKIQKVRLRNEYWKEHERFVN</sequence>
<dbReference type="SUPFAM" id="SSF56801">
    <property type="entry name" value="Acetyl-CoA synthetase-like"/>
    <property type="match status" value="1"/>
</dbReference>
<keyword evidence="8" id="KW-1185">Reference proteome</keyword>